<comment type="caution">
    <text evidence="2">The sequence shown here is derived from an EMBL/GenBank/DDBJ whole genome shotgun (WGS) entry which is preliminary data.</text>
</comment>
<dbReference type="Proteomes" id="UP000765509">
    <property type="component" value="Unassembled WGS sequence"/>
</dbReference>
<evidence type="ECO:0000313" key="3">
    <source>
        <dbReference type="Proteomes" id="UP000765509"/>
    </source>
</evidence>
<accession>A0A9Q3L106</accession>
<keyword evidence="3" id="KW-1185">Reference proteome</keyword>
<gene>
    <name evidence="2" type="ORF">O181_131688</name>
</gene>
<reference evidence="2" key="1">
    <citation type="submission" date="2021-03" db="EMBL/GenBank/DDBJ databases">
        <title>Draft genome sequence of rust myrtle Austropuccinia psidii MF-1, a brazilian biotype.</title>
        <authorList>
            <person name="Quecine M.C."/>
            <person name="Pachon D.M.R."/>
            <person name="Bonatelli M.L."/>
            <person name="Correr F.H."/>
            <person name="Franceschini L.M."/>
            <person name="Leite T.F."/>
            <person name="Margarido G.R.A."/>
            <person name="Almeida C.A."/>
            <person name="Ferrarezi J.A."/>
            <person name="Labate C.A."/>
        </authorList>
    </citation>
    <scope>NUCLEOTIDE SEQUENCE</scope>
    <source>
        <strain evidence="2">MF-1</strain>
    </source>
</reference>
<name>A0A9Q3L106_9BASI</name>
<dbReference type="EMBL" id="AVOT02145859">
    <property type="protein sequence ID" value="MBW0591973.1"/>
    <property type="molecule type" value="Genomic_DNA"/>
</dbReference>
<organism evidence="2 3">
    <name type="scientific">Austropuccinia psidii MF-1</name>
    <dbReference type="NCBI Taxonomy" id="1389203"/>
    <lineage>
        <taxon>Eukaryota</taxon>
        <taxon>Fungi</taxon>
        <taxon>Dikarya</taxon>
        <taxon>Basidiomycota</taxon>
        <taxon>Pucciniomycotina</taxon>
        <taxon>Pucciniomycetes</taxon>
        <taxon>Pucciniales</taxon>
        <taxon>Sphaerophragmiaceae</taxon>
        <taxon>Austropuccinia</taxon>
    </lineage>
</organism>
<dbReference type="AlphaFoldDB" id="A0A9Q3L106"/>
<sequence length="96" mass="10911">MLGFWNQSFYLTHLYLSTPTRPVPRRPLCITKIDSYLQKHDSPIQIDGLNQAESQPGQGGTHNGLQRNYMSIKQLDFSPQNNHTRLPSSTNNNPST</sequence>
<evidence type="ECO:0000256" key="1">
    <source>
        <dbReference type="SAM" id="MobiDB-lite"/>
    </source>
</evidence>
<feature type="region of interest" description="Disordered" evidence="1">
    <location>
        <begin position="45"/>
        <end position="96"/>
    </location>
</feature>
<evidence type="ECO:0000313" key="2">
    <source>
        <dbReference type="EMBL" id="MBW0591973.1"/>
    </source>
</evidence>
<proteinExistence type="predicted"/>
<protein>
    <submittedName>
        <fullName evidence="2">Uncharacterized protein</fullName>
    </submittedName>
</protein>
<feature type="compositionally biased region" description="Polar residues" evidence="1">
    <location>
        <begin position="63"/>
        <end position="96"/>
    </location>
</feature>